<dbReference type="EMBL" id="JAGGLB010000021">
    <property type="protein sequence ID" value="MBP1993847.1"/>
    <property type="molecule type" value="Genomic_DNA"/>
</dbReference>
<organism evidence="1 2">
    <name type="scientific">Paenibacillus eucommiae</name>
    <dbReference type="NCBI Taxonomy" id="1355755"/>
    <lineage>
        <taxon>Bacteria</taxon>
        <taxon>Bacillati</taxon>
        <taxon>Bacillota</taxon>
        <taxon>Bacilli</taxon>
        <taxon>Bacillales</taxon>
        <taxon>Paenibacillaceae</taxon>
        <taxon>Paenibacillus</taxon>
    </lineage>
</organism>
<dbReference type="Proteomes" id="UP001519287">
    <property type="component" value="Unassembled WGS sequence"/>
</dbReference>
<reference evidence="1 2" key="1">
    <citation type="submission" date="2021-03" db="EMBL/GenBank/DDBJ databases">
        <title>Genomic Encyclopedia of Type Strains, Phase IV (KMG-IV): sequencing the most valuable type-strain genomes for metagenomic binning, comparative biology and taxonomic classification.</title>
        <authorList>
            <person name="Goeker M."/>
        </authorList>
    </citation>
    <scope>NUCLEOTIDE SEQUENCE [LARGE SCALE GENOMIC DNA]</scope>
    <source>
        <strain evidence="1 2">DSM 26048</strain>
    </source>
</reference>
<accession>A0ABS4J1X8</accession>
<gene>
    <name evidence="1" type="ORF">J2Z66_005473</name>
</gene>
<evidence type="ECO:0000313" key="2">
    <source>
        <dbReference type="Proteomes" id="UP001519287"/>
    </source>
</evidence>
<keyword evidence="2" id="KW-1185">Reference proteome</keyword>
<sequence length="55" mass="6150">MSGIEITGRLQLENVDYVGTAHSAFSGHSAHSRHRVLIVDIVFVSYFDLLLINHI</sequence>
<name>A0ABS4J1X8_9BACL</name>
<proteinExistence type="predicted"/>
<comment type="caution">
    <text evidence="1">The sequence shown here is derived from an EMBL/GenBank/DDBJ whole genome shotgun (WGS) entry which is preliminary data.</text>
</comment>
<protein>
    <submittedName>
        <fullName evidence="1">Uncharacterized protein</fullName>
    </submittedName>
</protein>
<evidence type="ECO:0000313" key="1">
    <source>
        <dbReference type="EMBL" id="MBP1993847.1"/>
    </source>
</evidence>